<evidence type="ECO:0000259" key="6">
    <source>
        <dbReference type="Pfam" id="PF01494"/>
    </source>
</evidence>
<keyword evidence="3" id="KW-0274">FAD</keyword>
<organism evidence="7 8">
    <name type="scientific">Clydaea vesicula</name>
    <dbReference type="NCBI Taxonomy" id="447962"/>
    <lineage>
        <taxon>Eukaryota</taxon>
        <taxon>Fungi</taxon>
        <taxon>Fungi incertae sedis</taxon>
        <taxon>Chytridiomycota</taxon>
        <taxon>Chytridiomycota incertae sedis</taxon>
        <taxon>Chytridiomycetes</taxon>
        <taxon>Lobulomycetales</taxon>
        <taxon>Lobulomycetaceae</taxon>
        <taxon>Clydaea</taxon>
    </lineage>
</organism>
<keyword evidence="2" id="KW-0285">Flavoprotein</keyword>
<evidence type="ECO:0000313" key="8">
    <source>
        <dbReference type="Proteomes" id="UP001211065"/>
    </source>
</evidence>
<protein>
    <recommendedName>
        <fullName evidence="6">FAD-binding domain-containing protein</fullName>
    </recommendedName>
</protein>
<comment type="caution">
    <text evidence="7">The sequence shown here is derived from an EMBL/GenBank/DDBJ whole genome shotgun (WGS) entry which is preliminary data.</text>
</comment>
<dbReference type="EMBL" id="JADGJW010000155">
    <property type="protein sequence ID" value="KAJ3222870.1"/>
    <property type="molecule type" value="Genomic_DNA"/>
</dbReference>
<evidence type="ECO:0000313" key="7">
    <source>
        <dbReference type="EMBL" id="KAJ3222870.1"/>
    </source>
</evidence>
<dbReference type="PANTHER" id="PTHR43004">
    <property type="entry name" value="TRK SYSTEM POTASSIUM UPTAKE PROTEIN"/>
    <property type="match status" value="1"/>
</dbReference>
<dbReference type="InterPro" id="IPR050641">
    <property type="entry name" value="RIFMO-like"/>
</dbReference>
<gene>
    <name evidence="7" type="ORF">HK099_001794</name>
</gene>
<evidence type="ECO:0000256" key="3">
    <source>
        <dbReference type="ARBA" id="ARBA00022827"/>
    </source>
</evidence>
<dbReference type="AlphaFoldDB" id="A0AAD5XWZ6"/>
<keyword evidence="5" id="KW-0812">Transmembrane</keyword>
<dbReference type="GO" id="GO:0071949">
    <property type="term" value="F:FAD binding"/>
    <property type="evidence" value="ECO:0007669"/>
    <property type="project" value="InterPro"/>
</dbReference>
<keyword evidence="4" id="KW-0560">Oxidoreductase</keyword>
<evidence type="ECO:0000256" key="1">
    <source>
        <dbReference type="ARBA" id="ARBA00001974"/>
    </source>
</evidence>
<name>A0AAD5XWZ6_9FUNG</name>
<sequence length="534" mass="61198">MKPRSMEILSSYEGVVEDISKRGIPVTHFTAVDDKTTLVSVNLSAGFHSKFDYGSLQEQWYVEECLTKFLTKKNVSVLRSTTLTNLVDCKTHVQIEISRGDVHSKNFWNETIVAKYVIAADGAKSRIRKLLNLQFPGEMLQNGYVAVHFKEKEDSLRTFSRNGMVLLFLKEGSAFITALPENSWIAAWDLTLEQEKPFLSSENDARGNPIQLKLRFDQYENQRAFGGECSLSFTDSWTRNEYRCIASKSVLLIILGIQDSMNIIWKLSQVILNKCSREILNSYEAERKHVGKAVVDLTTRVQNISAVRNPLLQNFRNFAFSFVTKNDFIIDTIGQTVGETIYSYKGLAEVSVEYFGKPPIFPYLLRRRAQNINRILSTRVRAGDRFRPDIVLGLSETFFSATAGFKILIFVGLKKYSFKPLSENECTEFCKEALEFSDGLVTDFFVVQSERELDHHRLGVLGQCLFLVRPDGYVGFRCEPLKKELLKGYLKKRIFSKRIETSSNFSFNNFDWLHAVFLSVLFCGIGIYIKRKFF</sequence>
<keyword evidence="5" id="KW-0472">Membrane</keyword>
<dbReference type="PRINTS" id="PR00420">
    <property type="entry name" value="RNGMNOXGNASE"/>
</dbReference>
<feature type="transmembrane region" description="Helical" evidence="5">
    <location>
        <begin position="512"/>
        <end position="529"/>
    </location>
</feature>
<keyword evidence="5" id="KW-1133">Transmembrane helix</keyword>
<proteinExistence type="predicted"/>
<dbReference type="Gene3D" id="3.30.70.2450">
    <property type="match status" value="1"/>
</dbReference>
<feature type="domain" description="FAD-binding" evidence="6">
    <location>
        <begin position="255"/>
        <end position="297"/>
    </location>
</feature>
<dbReference type="SUPFAM" id="SSF51905">
    <property type="entry name" value="FAD/NAD(P)-binding domain"/>
    <property type="match status" value="1"/>
</dbReference>
<dbReference type="Gene3D" id="3.50.50.60">
    <property type="entry name" value="FAD/NAD(P)-binding domain"/>
    <property type="match status" value="2"/>
</dbReference>
<feature type="domain" description="FAD-binding" evidence="6">
    <location>
        <begin position="2"/>
        <end position="196"/>
    </location>
</feature>
<evidence type="ECO:0000256" key="5">
    <source>
        <dbReference type="SAM" id="Phobius"/>
    </source>
</evidence>
<dbReference type="InterPro" id="IPR002938">
    <property type="entry name" value="FAD-bd"/>
</dbReference>
<reference evidence="7" key="1">
    <citation type="submission" date="2020-05" db="EMBL/GenBank/DDBJ databases">
        <title>Phylogenomic resolution of chytrid fungi.</title>
        <authorList>
            <person name="Stajich J.E."/>
            <person name="Amses K."/>
            <person name="Simmons R."/>
            <person name="Seto K."/>
            <person name="Myers J."/>
            <person name="Bonds A."/>
            <person name="Quandt C.A."/>
            <person name="Barry K."/>
            <person name="Liu P."/>
            <person name="Grigoriev I."/>
            <person name="Longcore J.E."/>
            <person name="James T.Y."/>
        </authorList>
    </citation>
    <scope>NUCLEOTIDE SEQUENCE</scope>
    <source>
        <strain evidence="7">JEL0476</strain>
    </source>
</reference>
<dbReference type="PANTHER" id="PTHR43004:SF19">
    <property type="entry name" value="BINDING MONOOXYGENASE, PUTATIVE (JCVI)-RELATED"/>
    <property type="match status" value="1"/>
</dbReference>
<dbReference type="InterPro" id="IPR036188">
    <property type="entry name" value="FAD/NAD-bd_sf"/>
</dbReference>
<keyword evidence="8" id="KW-1185">Reference proteome</keyword>
<dbReference type="Proteomes" id="UP001211065">
    <property type="component" value="Unassembled WGS sequence"/>
</dbReference>
<evidence type="ECO:0000256" key="2">
    <source>
        <dbReference type="ARBA" id="ARBA00022630"/>
    </source>
</evidence>
<comment type="cofactor">
    <cofactor evidence="1">
        <name>FAD</name>
        <dbReference type="ChEBI" id="CHEBI:57692"/>
    </cofactor>
</comment>
<dbReference type="GO" id="GO:0016709">
    <property type="term" value="F:oxidoreductase activity, acting on paired donors, with incorporation or reduction of molecular oxygen, NAD(P)H as one donor, and incorporation of one atom of oxygen"/>
    <property type="evidence" value="ECO:0007669"/>
    <property type="project" value="UniProtKB-ARBA"/>
</dbReference>
<evidence type="ECO:0000256" key="4">
    <source>
        <dbReference type="ARBA" id="ARBA00023002"/>
    </source>
</evidence>
<dbReference type="Pfam" id="PF01494">
    <property type="entry name" value="FAD_binding_3"/>
    <property type="match status" value="2"/>
</dbReference>
<accession>A0AAD5XWZ6</accession>